<feature type="domain" description="SWIM-type" evidence="3">
    <location>
        <begin position="202"/>
        <end position="234"/>
    </location>
</feature>
<feature type="compositionally biased region" description="Low complexity" evidence="2">
    <location>
        <begin position="454"/>
        <end position="466"/>
    </location>
</feature>
<keyword evidence="1" id="KW-0862">Zinc</keyword>
<dbReference type="InterPro" id="IPR048324">
    <property type="entry name" value="ZSWIM1-3_RNaseH-like"/>
</dbReference>
<dbReference type="Proteomes" id="UP000440578">
    <property type="component" value="Unassembled WGS sequence"/>
</dbReference>
<dbReference type="AlphaFoldDB" id="A0A6A4WWK1"/>
<keyword evidence="1" id="KW-0479">Metal-binding</keyword>
<proteinExistence type="predicted"/>
<dbReference type="EMBL" id="VIIS01000383">
    <property type="protein sequence ID" value="KAF0309649.1"/>
    <property type="molecule type" value="Genomic_DNA"/>
</dbReference>
<dbReference type="GO" id="GO:0008270">
    <property type="term" value="F:zinc ion binding"/>
    <property type="evidence" value="ECO:0007669"/>
    <property type="project" value="UniProtKB-KW"/>
</dbReference>
<feature type="region of interest" description="Disordered" evidence="2">
    <location>
        <begin position="448"/>
        <end position="470"/>
    </location>
</feature>
<dbReference type="PROSITE" id="PS50966">
    <property type="entry name" value="ZF_SWIM"/>
    <property type="match status" value="1"/>
</dbReference>
<dbReference type="PANTHER" id="PTHR31569">
    <property type="entry name" value="SWIM-TYPE DOMAIN-CONTAINING PROTEIN"/>
    <property type="match status" value="1"/>
</dbReference>
<gene>
    <name evidence="4" type="ORF">FJT64_019235</name>
</gene>
<name>A0A6A4WWK1_AMPAM</name>
<accession>A0A6A4WWK1</accession>
<keyword evidence="5" id="KW-1185">Reference proteome</keyword>
<protein>
    <recommendedName>
        <fullName evidence="3">SWIM-type domain-containing protein</fullName>
    </recommendedName>
</protein>
<sequence>MLEPENRRLTEDEKEVARQFHRVGADKKRIRQHMLDQYGKVLTRHDLNNVLRVPKNGQPDLEAAISILSEREFASTVVEDAGTVCGLFFQDQEMRSAYEKFPDLLLMDSTYKLLDIRTPVWLTDKDRAEKAAIKDVFPDCDQFLCSFHVLQSFRRELNLASVEKGERERILGVLQQLDELVESATVTLVDSPGGLTACDRAGRVAVSSTACDCLFYRHYSLPCRHIMAVRLEQGMCLFSQELVGQKWLLSFAADHLEAQLDCRVPFAPSVSTRSLPPGKPPRTERERYRQLLNVTSQIASVGCELTGAEHRQLLDKLTTMLHFLQQRRSFLIVEEVDGVPTNDSDLPTDAPPSDVADADLTDLHSPTEPWYVTCDGDVTCEFRGTPDAVTSWTIRGTGPSSDGRDAVTSWTIRGTGPSSEGRDAVTSWTIRGPGPSSDGRDAVTSWTIRGTGPSSDGRGVDSASAGDDGDVTCEFRGTPDAVTSWTIRGPGPSSDGRDAVTSWTIRGPGPSSDGRDAVTSWTIRGPGPSSDGRDAVTSWTIRGTGPSSDGHGVDSASAGDDGDVTCAAGVNTAWTSAASW</sequence>
<feature type="region of interest" description="Disordered" evidence="2">
    <location>
        <begin position="487"/>
        <end position="517"/>
    </location>
</feature>
<reference evidence="4 5" key="1">
    <citation type="submission" date="2019-07" db="EMBL/GenBank/DDBJ databases">
        <title>Draft genome assembly of a fouling barnacle, Amphibalanus amphitrite (Darwin, 1854): The first reference genome for Thecostraca.</title>
        <authorList>
            <person name="Kim W."/>
        </authorList>
    </citation>
    <scope>NUCLEOTIDE SEQUENCE [LARGE SCALE GENOMIC DNA]</scope>
    <source>
        <strain evidence="4">SNU_AA5</strain>
        <tissue evidence="4">Soma without cirri and trophi</tissue>
    </source>
</reference>
<dbReference type="Pfam" id="PF21056">
    <property type="entry name" value="ZSWIM1-3_RNaseH-like"/>
    <property type="match status" value="1"/>
</dbReference>
<keyword evidence="1" id="KW-0863">Zinc-finger</keyword>
<comment type="caution">
    <text evidence="4">The sequence shown here is derived from an EMBL/GenBank/DDBJ whole genome shotgun (WGS) entry which is preliminary data.</text>
</comment>
<evidence type="ECO:0000313" key="5">
    <source>
        <dbReference type="Proteomes" id="UP000440578"/>
    </source>
</evidence>
<evidence type="ECO:0000256" key="1">
    <source>
        <dbReference type="PROSITE-ProRule" id="PRU00325"/>
    </source>
</evidence>
<dbReference type="InterPro" id="IPR007527">
    <property type="entry name" value="Znf_SWIM"/>
</dbReference>
<evidence type="ECO:0000259" key="3">
    <source>
        <dbReference type="PROSITE" id="PS50966"/>
    </source>
</evidence>
<evidence type="ECO:0000313" key="4">
    <source>
        <dbReference type="EMBL" id="KAF0309649.1"/>
    </source>
</evidence>
<organism evidence="4 5">
    <name type="scientific">Amphibalanus amphitrite</name>
    <name type="common">Striped barnacle</name>
    <name type="synonym">Balanus amphitrite</name>
    <dbReference type="NCBI Taxonomy" id="1232801"/>
    <lineage>
        <taxon>Eukaryota</taxon>
        <taxon>Metazoa</taxon>
        <taxon>Ecdysozoa</taxon>
        <taxon>Arthropoda</taxon>
        <taxon>Crustacea</taxon>
        <taxon>Multicrustacea</taxon>
        <taxon>Cirripedia</taxon>
        <taxon>Thoracica</taxon>
        <taxon>Thoracicalcarea</taxon>
        <taxon>Balanomorpha</taxon>
        <taxon>Balanoidea</taxon>
        <taxon>Balanidae</taxon>
        <taxon>Amphibalaninae</taxon>
        <taxon>Amphibalanus</taxon>
    </lineage>
</organism>
<dbReference type="PANTHER" id="PTHR31569:SF4">
    <property type="entry name" value="SWIM-TYPE DOMAIN-CONTAINING PROTEIN"/>
    <property type="match status" value="1"/>
</dbReference>
<evidence type="ECO:0000256" key="2">
    <source>
        <dbReference type="SAM" id="MobiDB-lite"/>
    </source>
</evidence>
<dbReference type="InterPro" id="IPR052579">
    <property type="entry name" value="Zinc_finger_SWIM"/>
</dbReference>
<dbReference type="Pfam" id="PF04434">
    <property type="entry name" value="SWIM"/>
    <property type="match status" value="1"/>
</dbReference>